<protein>
    <submittedName>
        <fullName evidence="1">Uncharacterized protein</fullName>
    </submittedName>
</protein>
<dbReference type="EMBL" id="CM044705">
    <property type="protein sequence ID" value="KAI5660732.1"/>
    <property type="molecule type" value="Genomic_DNA"/>
</dbReference>
<reference evidence="2" key="1">
    <citation type="journal article" date="2023" name="Nat. Plants">
        <title>Single-cell RNA sequencing provides a high-resolution roadmap for understanding the multicellular compartmentation of specialized metabolism.</title>
        <authorList>
            <person name="Sun S."/>
            <person name="Shen X."/>
            <person name="Li Y."/>
            <person name="Li Y."/>
            <person name="Wang S."/>
            <person name="Li R."/>
            <person name="Zhang H."/>
            <person name="Shen G."/>
            <person name="Guo B."/>
            <person name="Wei J."/>
            <person name="Xu J."/>
            <person name="St-Pierre B."/>
            <person name="Chen S."/>
            <person name="Sun C."/>
        </authorList>
    </citation>
    <scope>NUCLEOTIDE SEQUENCE [LARGE SCALE GENOMIC DNA]</scope>
</reference>
<proteinExistence type="predicted"/>
<accession>A0ACC0AIJ1</accession>
<gene>
    <name evidence="1" type="ORF">M9H77_20055</name>
</gene>
<name>A0ACC0AIJ1_CATRO</name>
<evidence type="ECO:0000313" key="2">
    <source>
        <dbReference type="Proteomes" id="UP001060085"/>
    </source>
</evidence>
<sequence>MMFRFSCFNTHVHSHKQKKTVHLSSGSMHKIVEDCSQNQSLKNSNRSQSTTSLNMKLEEDVENVTDHSAGNSVGCDWKSEGMGRNVIDCDMSLSNTVHPMKKCQSLGSGLDRQVRESGENASEYEIDQQFSCDGSHDNSGYHGPNGAKASGTSTPHQFQGALSSDPCQINADVVNHEFLCSTEDVQHSEKEGHENSDSHLSGVGESALHTSSTPRAMVKSNSLPNIQSPVHLYLLHRSRSAEGLSVLESGQKQKLTLEVKTEELQHQARNDDEWNGNDKNNCENPVDEGYDTYDCVGSSKDWIIPVADEVNVQGNLRRYSSSCQWDELPSKDFKIKRIEEWVIDLQHCSPLEESDEITSEGHDSPKGSNILDVSPATRMESKVSKPSMEAVKKYISSLSATSTAAQLVNHGLVVIPFLSAFSSLRALNLSGNAIVRITAGALPRGVHVLNLSKNNISTIEGLRELTRLRVLDLSYNRLLRIGHGLASCVSLKELYLAGNKISEVEGLHRLLKLHVLDLRFNKISTTKCLGQLAANYVSLQAISLEGNPAQKNVGDEQLKKHLQGLLPHLAYFNRQPIKSGILKDTAERSGRLGMSAHQIDRGIKPELKVMRKATHSNASQKLPSSSNHSRRSQVTTTSKPSKSRHARLPPNGTKVAATQQNQYYDFNSKLLNFRSEFSMRRSRSEGTLGVF</sequence>
<keyword evidence="2" id="KW-1185">Reference proteome</keyword>
<dbReference type="Proteomes" id="UP001060085">
    <property type="component" value="Linkage Group LG05"/>
</dbReference>
<comment type="caution">
    <text evidence="1">The sequence shown here is derived from an EMBL/GenBank/DDBJ whole genome shotgun (WGS) entry which is preliminary data.</text>
</comment>
<organism evidence="1 2">
    <name type="scientific">Catharanthus roseus</name>
    <name type="common">Madagascar periwinkle</name>
    <name type="synonym">Vinca rosea</name>
    <dbReference type="NCBI Taxonomy" id="4058"/>
    <lineage>
        <taxon>Eukaryota</taxon>
        <taxon>Viridiplantae</taxon>
        <taxon>Streptophyta</taxon>
        <taxon>Embryophyta</taxon>
        <taxon>Tracheophyta</taxon>
        <taxon>Spermatophyta</taxon>
        <taxon>Magnoliopsida</taxon>
        <taxon>eudicotyledons</taxon>
        <taxon>Gunneridae</taxon>
        <taxon>Pentapetalae</taxon>
        <taxon>asterids</taxon>
        <taxon>lamiids</taxon>
        <taxon>Gentianales</taxon>
        <taxon>Apocynaceae</taxon>
        <taxon>Rauvolfioideae</taxon>
        <taxon>Vinceae</taxon>
        <taxon>Catharanthinae</taxon>
        <taxon>Catharanthus</taxon>
    </lineage>
</organism>
<evidence type="ECO:0000313" key="1">
    <source>
        <dbReference type="EMBL" id="KAI5660732.1"/>
    </source>
</evidence>